<feature type="non-terminal residue" evidence="1">
    <location>
        <position position="1"/>
    </location>
</feature>
<dbReference type="EMBL" id="JAEPRD010000001">
    <property type="protein sequence ID" value="KAG2214403.1"/>
    <property type="molecule type" value="Genomic_DNA"/>
</dbReference>
<accession>A0A8H7VFB9</accession>
<evidence type="ECO:0000313" key="2">
    <source>
        <dbReference type="Proteomes" id="UP000603453"/>
    </source>
</evidence>
<comment type="caution">
    <text evidence="1">The sequence shown here is derived from an EMBL/GenBank/DDBJ whole genome shotgun (WGS) entry which is preliminary data.</text>
</comment>
<protein>
    <submittedName>
        <fullName evidence="1">Uncharacterized protein</fullName>
    </submittedName>
</protein>
<keyword evidence="2" id="KW-1185">Reference proteome</keyword>
<sequence>YNEEKGHFIRFHNMMLNIELAFKVQDGLRKKSCHYRTADNTCRNESILRSNSATFLLDNKSLVYSISSCQCSDLDHSTINSFRINTRVSSIINISQLGIFSGIEFTSFL</sequence>
<proteinExistence type="predicted"/>
<gene>
    <name evidence="1" type="ORF">INT47_000959</name>
</gene>
<reference evidence="1" key="1">
    <citation type="submission" date="2020-12" db="EMBL/GenBank/DDBJ databases">
        <title>Metabolic potential, ecology and presence of endohyphal bacteria is reflected in genomic diversity of Mucoromycotina.</title>
        <authorList>
            <person name="Muszewska A."/>
            <person name="Okrasinska A."/>
            <person name="Steczkiewicz K."/>
            <person name="Drgas O."/>
            <person name="Orlowska M."/>
            <person name="Perlinska-Lenart U."/>
            <person name="Aleksandrzak-Piekarczyk T."/>
            <person name="Szatraj K."/>
            <person name="Zielenkiewicz U."/>
            <person name="Pilsyk S."/>
            <person name="Malc E."/>
            <person name="Mieczkowski P."/>
            <person name="Kruszewska J.S."/>
            <person name="Biernat P."/>
            <person name="Pawlowska J."/>
        </authorList>
    </citation>
    <scope>NUCLEOTIDE SEQUENCE</scope>
    <source>
        <strain evidence="1">WA0000017839</strain>
    </source>
</reference>
<dbReference type="Proteomes" id="UP000603453">
    <property type="component" value="Unassembled WGS sequence"/>
</dbReference>
<evidence type="ECO:0000313" key="1">
    <source>
        <dbReference type="EMBL" id="KAG2214403.1"/>
    </source>
</evidence>
<dbReference type="AlphaFoldDB" id="A0A8H7VFB9"/>
<organism evidence="1 2">
    <name type="scientific">Mucor saturninus</name>
    <dbReference type="NCBI Taxonomy" id="64648"/>
    <lineage>
        <taxon>Eukaryota</taxon>
        <taxon>Fungi</taxon>
        <taxon>Fungi incertae sedis</taxon>
        <taxon>Mucoromycota</taxon>
        <taxon>Mucoromycotina</taxon>
        <taxon>Mucoromycetes</taxon>
        <taxon>Mucorales</taxon>
        <taxon>Mucorineae</taxon>
        <taxon>Mucoraceae</taxon>
        <taxon>Mucor</taxon>
    </lineage>
</organism>
<name>A0A8H7VFB9_9FUNG</name>